<dbReference type="STRING" id="763406.A0A1E3NDH6"/>
<evidence type="ECO:0000256" key="2">
    <source>
        <dbReference type="ARBA" id="ARBA00022723"/>
    </source>
</evidence>
<proteinExistence type="predicted"/>
<evidence type="ECO:0000313" key="9">
    <source>
        <dbReference type="Proteomes" id="UP000094455"/>
    </source>
</evidence>
<evidence type="ECO:0000259" key="6">
    <source>
        <dbReference type="SMART" id="SM00066"/>
    </source>
</evidence>
<evidence type="ECO:0000313" key="8">
    <source>
        <dbReference type="EMBL" id="ODQ44185.1"/>
    </source>
</evidence>
<protein>
    <recommendedName>
        <fullName evidence="10">Zn(2)-C6 fungal-type domain-containing protein</fullName>
    </recommendedName>
</protein>
<comment type="subcellular location">
    <subcellularLocation>
        <location evidence="1">Nucleus</location>
    </subcellularLocation>
</comment>
<reference evidence="8 9" key="1">
    <citation type="journal article" date="2016" name="Proc. Natl. Acad. Sci. U.S.A.">
        <title>Comparative genomics of biotechnologically important yeasts.</title>
        <authorList>
            <person name="Riley R."/>
            <person name="Haridas S."/>
            <person name="Wolfe K.H."/>
            <person name="Lopes M.R."/>
            <person name="Hittinger C.T."/>
            <person name="Goeker M."/>
            <person name="Salamov A.A."/>
            <person name="Wisecaver J.H."/>
            <person name="Long T.M."/>
            <person name="Calvey C.H."/>
            <person name="Aerts A.L."/>
            <person name="Barry K.W."/>
            <person name="Choi C."/>
            <person name="Clum A."/>
            <person name="Coughlan A.Y."/>
            <person name="Deshpande S."/>
            <person name="Douglass A.P."/>
            <person name="Hanson S.J."/>
            <person name="Klenk H.-P."/>
            <person name="LaButti K.M."/>
            <person name="Lapidus A."/>
            <person name="Lindquist E.A."/>
            <person name="Lipzen A.M."/>
            <person name="Meier-Kolthoff J.P."/>
            <person name="Ohm R.A."/>
            <person name="Otillar R.P."/>
            <person name="Pangilinan J.L."/>
            <person name="Peng Y."/>
            <person name="Rokas A."/>
            <person name="Rosa C.A."/>
            <person name="Scheuner C."/>
            <person name="Sibirny A.A."/>
            <person name="Slot J.C."/>
            <person name="Stielow J.B."/>
            <person name="Sun H."/>
            <person name="Kurtzman C.P."/>
            <person name="Blackwell M."/>
            <person name="Grigoriev I.V."/>
            <person name="Jeffries T.W."/>
        </authorList>
    </citation>
    <scope>NUCLEOTIDE SEQUENCE [LARGE SCALE GENOMIC DNA]</scope>
    <source>
        <strain evidence="8 9">NRRL Y-2026</strain>
    </source>
</reference>
<dbReference type="OrthoDB" id="3364175at2759"/>
<keyword evidence="5" id="KW-0472">Membrane</keyword>
<dbReference type="Pfam" id="PF04082">
    <property type="entry name" value="Fungal_trans"/>
    <property type="match status" value="1"/>
</dbReference>
<keyword evidence="4" id="KW-0539">Nucleus</keyword>
<evidence type="ECO:0000256" key="5">
    <source>
        <dbReference type="SAM" id="Phobius"/>
    </source>
</evidence>
<evidence type="ECO:0000256" key="3">
    <source>
        <dbReference type="ARBA" id="ARBA00023125"/>
    </source>
</evidence>
<keyword evidence="5" id="KW-0812">Transmembrane</keyword>
<dbReference type="InterPro" id="IPR050987">
    <property type="entry name" value="AtrR-like"/>
</dbReference>
<feature type="domain" description="Xylanolytic transcriptional activator regulatory" evidence="7">
    <location>
        <begin position="371"/>
        <end position="445"/>
    </location>
</feature>
<dbReference type="GO" id="GO:0000981">
    <property type="term" value="F:DNA-binding transcription factor activity, RNA polymerase II-specific"/>
    <property type="evidence" value="ECO:0007669"/>
    <property type="project" value="InterPro"/>
</dbReference>
<feature type="domain" description="Zn(2)-C6 fungal-type" evidence="6">
    <location>
        <begin position="23"/>
        <end position="81"/>
    </location>
</feature>
<dbReference type="SUPFAM" id="SSF57701">
    <property type="entry name" value="Zn2/Cys6 DNA-binding domain"/>
    <property type="match status" value="1"/>
</dbReference>
<evidence type="ECO:0008006" key="10">
    <source>
        <dbReference type="Google" id="ProtNLM"/>
    </source>
</evidence>
<dbReference type="EMBL" id="KV454008">
    <property type="protein sequence ID" value="ODQ44185.1"/>
    <property type="molecule type" value="Genomic_DNA"/>
</dbReference>
<dbReference type="RefSeq" id="XP_019015298.1">
    <property type="nucleotide sequence ID" value="XM_019160103.1"/>
</dbReference>
<dbReference type="GO" id="GO:0003677">
    <property type="term" value="F:DNA binding"/>
    <property type="evidence" value="ECO:0007669"/>
    <property type="project" value="UniProtKB-KW"/>
</dbReference>
<dbReference type="CDD" id="cd12148">
    <property type="entry name" value="fungal_TF_MHR"/>
    <property type="match status" value="1"/>
</dbReference>
<dbReference type="SMART" id="SM00906">
    <property type="entry name" value="Fungal_trans"/>
    <property type="match status" value="1"/>
</dbReference>
<dbReference type="InterPro" id="IPR001138">
    <property type="entry name" value="Zn2Cys6_DnaBD"/>
</dbReference>
<dbReference type="PANTHER" id="PTHR46910">
    <property type="entry name" value="TRANSCRIPTION FACTOR PDR1"/>
    <property type="match status" value="1"/>
</dbReference>
<dbReference type="AlphaFoldDB" id="A0A1E3NDH6"/>
<evidence type="ECO:0000259" key="7">
    <source>
        <dbReference type="SMART" id="SM00906"/>
    </source>
</evidence>
<dbReference type="Proteomes" id="UP000094455">
    <property type="component" value="Unassembled WGS sequence"/>
</dbReference>
<name>A0A1E3NDH6_9ASCO</name>
<keyword evidence="3" id="KW-0238">DNA-binding</keyword>
<feature type="transmembrane region" description="Helical" evidence="5">
    <location>
        <begin position="541"/>
        <end position="560"/>
    </location>
</feature>
<evidence type="ECO:0000256" key="1">
    <source>
        <dbReference type="ARBA" id="ARBA00004123"/>
    </source>
</evidence>
<gene>
    <name evidence="8" type="ORF">PICMEDRAFT_13738</name>
</gene>
<dbReference type="GO" id="GO:0008270">
    <property type="term" value="F:zinc ion binding"/>
    <property type="evidence" value="ECO:0007669"/>
    <property type="project" value="InterPro"/>
</dbReference>
<dbReference type="GO" id="GO:0006351">
    <property type="term" value="P:DNA-templated transcription"/>
    <property type="evidence" value="ECO:0007669"/>
    <property type="project" value="InterPro"/>
</dbReference>
<feature type="transmembrane region" description="Helical" evidence="5">
    <location>
        <begin position="609"/>
        <end position="628"/>
    </location>
</feature>
<dbReference type="SMART" id="SM00066">
    <property type="entry name" value="GAL4"/>
    <property type="match status" value="1"/>
</dbReference>
<evidence type="ECO:0000256" key="4">
    <source>
        <dbReference type="ARBA" id="ARBA00023242"/>
    </source>
</evidence>
<dbReference type="InterPro" id="IPR036864">
    <property type="entry name" value="Zn2-C6_fun-type_DNA-bd_sf"/>
</dbReference>
<dbReference type="GeneID" id="30176790"/>
<accession>A0A1E3NDH6</accession>
<dbReference type="InterPro" id="IPR007219">
    <property type="entry name" value="XnlR_reg_dom"/>
</dbReference>
<feature type="transmembrane region" description="Helical" evidence="5">
    <location>
        <begin position="572"/>
        <end position="589"/>
    </location>
</feature>
<keyword evidence="9" id="KW-1185">Reference proteome</keyword>
<dbReference type="PANTHER" id="PTHR46910:SF3">
    <property type="entry name" value="HALOTOLERANCE PROTEIN 9-RELATED"/>
    <property type="match status" value="1"/>
</dbReference>
<dbReference type="GO" id="GO:0005634">
    <property type="term" value="C:nucleus"/>
    <property type="evidence" value="ECO:0007669"/>
    <property type="project" value="UniProtKB-SubCell"/>
</dbReference>
<organism evidence="8 9">
    <name type="scientific">Pichia membranifaciens NRRL Y-2026</name>
    <dbReference type="NCBI Taxonomy" id="763406"/>
    <lineage>
        <taxon>Eukaryota</taxon>
        <taxon>Fungi</taxon>
        <taxon>Dikarya</taxon>
        <taxon>Ascomycota</taxon>
        <taxon>Saccharomycotina</taxon>
        <taxon>Pichiomycetes</taxon>
        <taxon>Pichiales</taxon>
        <taxon>Pichiaceae</taxon>
        <taxon>Pichia</taxon>
    </lineage>
</organism>
<dbReference type="Gene3D" id="4.10.240.10">
    <property type="entry name" value="Zn(2)-C6 fungal-type DNA-binding domain"/>
    <property type="match status" value="1"/>
</dbReference>
<sequence>MKKAADDALVESTDSETPAVKRRKAVFSCDRCKTRKRKCVRFINNDEGEKTSTFDIVYPCEECIQSKSICHTYLGQRKQTTLKKLSLTESALTKDCVGQDSEAKMKELEIKCQYLVSLLKQVSPDIKTDLFQDDDTSPLSVASTSSSDQSSLALELHSKPHKLPGAMQMEEIKEFSSPIDERKSLSHDDYIGPLGSSTLHETVIGLIGSPGSLRSSSTDLTHSVTGENLLLGNDMRLKFYDNNQLVYSIPRQEADLYVCEFFDRIHLICNCIDKEEFVRIYELFWLLLKHEDLRSINSTLFLSSTQICTIYLIWILGKRFKHRDDMSLSDTYMSIIQTTLSEIILRPSEAGIQMAILFSLYLESTHSRESAWIVIETAVTQAISIGMNKVKSSSVRDIDEKNKGYSKIWCTLFAQEVRLSNVMGRQSSIDFTEADVRLPKFQQLKYSNLPKYWVQQINSEEYQLYFNKYYELNKIFHEFLRYRSSVMEGTSIYTISSIKKAWELRSKFHAWINGLPPTLKNIFDKPPTSIFNYQVYLHLTYHYYFINLGLPFLMLILRIMQSERHIKLKKTDPIFVLAISAISCSKQLFTIINFEFEKDLFNGSVYNDIYILYHSTLIFTIAIVVVSNKNAESILDLKYLEAKKNVSKEKIWHIISKIGELNKKLQPLTSGSNREVSQNIEMLVENVSHFLAYDRADGKGDIQALDQSPVHTPNSKPFNNKLDSLFHTMNMNTDELWKMINWDWNSYEGGDVLFKEFNELDSYFKC</sequence>
<dbReference type="CDD" id="cd00067">
    <property type="entry name" value="GAL4"/>
    <property type="match status" value="1"/>
</dbReference>
<keyword evidence="5" id="KW-1133">Transmembrane helix</keyword>
<keyword evidence="2" id="KW-0479">Metal-binding</keyword>